<dbReference type="Pfam" id="PF13607">
    <property type="entry name" value="Succ_CoA_lig"/>
    <property type="match status" value="1"/>
</dbReference>
<dbReference type="SUPFAM" id="SSF52210">
    <property type="entry name" value="Succinyl-CoA synthetase domains"/>
    <property type="match status" value="2"/>
</dbReference>
<dbReference type="PANTHER" id="PTHR43334:SF1">
    <property type="entry name" value="3-HYDROXYPROPIONATE--COA LIGASE [ADP-FORMING]"/>
    <property type="match status" value="1"/>
</dbReference>
<evidence type="ECO:0000256" key="5">
    <source>
        <dbReference type="PROSITE-ProRule" id="PRU00409"/>
    </source>
</evidence>
<protein>
    <submittedName>
        <fullName evidence="7">Acetate--CoA ligase family protein</fullName>
    </submittedName>
</protein>
<dbReference type="PROSITE" id="PS50975">
    <property type="entry name" value="ATP_GRASP"/>
    <property type="match status" value="1"/>
</dbReference>
<dbReference type="Pfam" id="PF13380">
    <property type="entry name" value="CoA_binding_2"/>
    <property type="match status" value="1"/>
</dbReference>
<dbReference type="GO" id="GO:0005524">
    <property type="term" value="F:ATP binding"/>
    <property type="evidence" value="ECO:0007669"/>
    <property type="project" value="UniProtKB-UniRule"/>
</dbReference>
<feature type="domain" description="ATP-grasp" evidence="6">
    <location>
        <begin position="490"/>
        <end position="543"/>
    </location>
</feature>
<sequence length="706" mass="77364">MSTLNLKPMFSPKSIAIIGASGDERKLSAKPLVNLRDHSYKGTVYPVNPKYEEVAGYKCYKNIKSLPENIDLAIVSVSAEHALAVLEQLADRSIKSAVVYSSGFSEIGKEGRKMQQNLTEFINRTSIPVCGPNSLGFNNINESVIATFAPIEFNKSDKVAFITQSGAFGTFTYAMAKDLGFGYNYFVSTGNEAGVDFFDYVEYFAHQENIGVIGGYIEGARDINKMKKGIRTAELNNKPIILMKVGSSQSGAEAASSHTSSLAGNQSVYESFFKQKNIVQVYDEEELVDTLALFNKVKVSPNRGGVGIVTVSGGAGIVMADKCEEYGIQTASLTSETTSKLKELLPPFASVNNPIDLTAQIVQMLDRFEESLNVVLEDNNVEALVLYMQLGDFIAPQIIPKLKQVNEQTNKSLVICWAQPSQKTKDELLDGGLCWLPTPTRTIKAVKNLIQYNEGRERRVQTKNDLTEQKVSEIAAITDLQNAKTEYDIKQELANYGISIPRGALVQTVDDAVNHAEEIGYPVVLKVASPDITHKSDSGGVKVNINSRDEMIDAYKSIISNMAKDYPSANIEGILIEEMIKDGIEVFIGCFQDSLFGPCMMFGLGGIYVEVLSDVVVRKALLSEQDAEDMIRSIKGYKILEGTRGKAPADINALICALVKISEFCWQYRDSIKELDINPLVVKSIGEGVVALDAAIVSQQVKEESH</sequence>
<evidence type="ECO:0000313" key="8">
    <source>
        <dbReference type="Proteomes" id="UP000595349"/>
    </source>
</evidence>
<dbReference type="SMART" id="SM00881">
    <property type="entry name" value="CoA_binding"/>
    <property type="match status" value="1"/>
</dbReference>
<dbReference type="SUPFAM" id="SSF56059">
    <property type="entry name" value="Glutathione synthetase ATP-binding domain-like"/>
    <property type="match status" value="1"/>
</dbReference>
<dbReference type="FunFam" id="3.30.1490.20:FF:000020">
    <property type="entry name" value="Protein lysine acetyltransferase"/>
    <property type="match status" value="1"/>
</dbReference>
<evidence type="ECO:0000256" key="1">
    <source>
        <dbReference type="ARBA" id="ARBA00022598"/>
    </source>
</evidence>
<reference evidence="7 8" key="1">
    <citation type="submission" date="2020-06" db="EMBL/GenBank/DDBJ databases">
        <title>Genomic analysis of Salicibibacter sp. NKC21-4.</title>
        <authorList>
            <person name="Oh Y.J."/>
        </authorList>
    </citation>
    <scope>NUCLEOTIDE SEQUENCE [LARGE SCALE GENOMIC DNA]</scope>
    <source>
        <strain evidence="7 8">NKC21-4</strain>
    </source>
</reference>
<accession>A0A7T7CFY6</accession>
<dbReference type="InterPro" id="IPR036291">
    <property type="entry name" value="NAD(P)-bd_dom_sf"/>
</dbReference>
<dbReference type="Gene3D" id="3.30.1490.20">
    <property type="entry name" value="ATP-grasp fold, A domain"/>
    <property type="match status" value="1"/>
</dbReference>
<evidence type="ECO:0000256" key="2">
    <source>
        <dbReference type="ARBA" id="ARBA00022741"/>
    </source>
</evidence>
<evidence type="ECO:0000313" key="7">
    <source>
        <dbReference type="EMBL" id="QQK80504.1"/>
    </source>
</evidence>
<dbReference type="RefSeq" id="WP_200084875.1">
    <property type="nucleotide sequence ID" value="NZ_CP054706.1"/>
</dbReference>
<dbReference type="InterPro" id="IPR011761">
    <property type="entry name" value="ATP-grasp"/>
</dbReference>
<dbReference type="Proteomes" id="UP000595349">
    <property type="component" value="Chromosome"/>
</dbReference>
<keyword evidence="8" id="KW-1185">Reference proteome</keyword>
<proteinExistence type="inferred from homology"/>
<dbReference type="InterPro" id="IPR043938">
    <property type="entry name" value="Ligase_CoA_dom"/>
</dbReference>
<evidence type="ECO:0000256" key="3">
    <source>
        <dbReference type="ARBA" id="ARBA00022840"/>
    </source>
</evidence>
<dbReference type="Pfam" id="PF19045">
    <property type="entry name" value="Ligase_CoA_2"/>
    <property type="match status" value="1"/>
</dbReference>
<evidence type="ECO:0000259" key="6">
    <source>
        <dbReference type="PROSITE" id="PS50975"/>
    </source>
</evidence>
<keyword evidence="1 7" id="KW-0436">Ligase</keyword>
<gene>
    <name evidence="7" type="ORF">HUG20_11760</name>
</gene>
<dbReference type="Gene3D" id="3.30.470.20">
    <property type="entry name" value="ATP-grasp fold, B domain"/>
    <property type="match status" value="1"/>
</dbReference>
<dbReference type="InterPro" id="IPR016102">
    <property type="entry name" value="Succinyl-CoA_synth-like"/>
</dbReference>
<comment type="similarity">
    <text evidence="4">In the N-terminal section; belongs to the acetate CoA ligase alpha subunit family.</text>
</comment>
<dbReference type="InterPro" id="IPR013815">
    <property type="entry name" value="ATP_grasp_subdomain_1"/>
</dbReference>
<dbReference type="AlphaFoldDB" id="A0A7T7CFY6"/>
<dbReference type="KEGG" id="scib:HUG20_11760"/>
<dbReference type="SUPFAM" id="SSF51735">
    <property type="entry name" value="NAD(P)-binding Rossmann-fold domains"/>
    <property type="match status" value="1"/>
</dbReference>
<name>A0A7T7CFY6_9BACI</name>
<dbReference type="GO" id="GO:0043758">
    <property type="term" value="F:acetate-CoA ligase (ADP-forming) activity"/>
    <property type="evidence" value="ECO:0007669"/>
    <property type="project" value="InterPro"/>
</dbReference>
<dbReference type="EMBL" id="CP054706">
    <property type="protein sequence ID" value="QQK80504.1"/>
    <property type="molecule type" value="Genomic_DNA"/>
</dbReference>
<evidence type="ECO:0000256" key="4">
    <source>
        <dbReference type="ARBA" id="ARBA00060888"/>
    </source>
</evidence>
<dbReference type="GO" id="GO:0046872">
    <property type="term" value="F:metal ion binding"/>
    <property type="evidence" value="ECO:0007669"/>
    <property type="project" value="InterPro"/>
</dbReference>
<dbReference type="InterPro" id="IPR051538">
    <property type="entry name" value="Acyl-CoA_Synth/Transferase"/>
</dbReference>
<keyword evidence="2 5" id="KW-0547">Nucleotide-binding</keyword>
<dbReference type="Gene3D" id="3.40.50.261">
    <property type="entry name" value="Succinyl-CoA synthetase domains"/>
    <property type="match status" value="2"/>
</dbReference>
<dbReference type="InterPro" id="IPR032875">
    <property type="entry name" value="Succ_CoA_lig_flav_dom"/>
</dbReference>
<dbReference type="Gene3D" id="3.40.50.720">
    <property type="entry name" value="NAD(P)-binding Rossmann-like Domain"/>
    <property type="match status" value="1"/>
</dbReference>
<dbReference type="PANTHER" id="PTHR43334">
    <property type="entry name" value="ACETATE--COA LIGASE [ADP-FORMING]"/>
    <property type="match status" value="1"/>
</dbReference>
<dbReference type="Pfam" id="PF13549">
    <property type="entry name" value="ATP-grasp_5"/>
    <property type="match status" value="1"/>
</dbReference>
<organism evidence="7 8">
    <name type="scientific">Salicibibacter cibi</name>
    <dbReference type="NCBI Taxonomy" id="2743001"/>
    <lineage>
        <taxon>Bacteria</taxon>
        <taxon>Bacillati</taxon>
        <taxon>Bacillota</taxon>
        <taxon>Bacilli</taxon>
        <taxon>Bacillales</taxon>
        <taxon>Bacillaceae</taxon>
        <taxon>Salicibibacter</taxon>
    </lineage>
</organism>
<dbReference type="InterPro" id="IPR003781">
    <property type="entry name" value="CoA-bd"/>
</dbReference>
<keyword evidence="3 5" id="KW-0067">ATP-binding</keyword>